<dbReference type="AlphaFoldDB" id="A0A1G8G3U8"/>
<keyword evidence="2" id="KW-1185">Reference proteome</keyword>
<sequence length="56" mass="6475">MGRKGMEGRYISTLFSPLFNNIGHANYATFICIRFEIVFEKYAYPPAFSIVKSYLT</sequence>
<evidence type="ECO:0000313" key="2">
    <source>
        <dbReference type="Proteomes" id="UP000199274"/>
    </source>
</evidence>
<evidence type="ECO:0000313" key="1">
    <source>
        <dbReference type="EMBL" id="SDH89072.1"/>
    </source>
</evidence>
<proteinExistence type="predicted"/>
<name>A0A1G8G3U8_9FLAO</name>
<dbReference type="EMBL" id="FNDB01000017">
    <property type="protein sequence ID" value="SDH89072.1"/>
    <property type="molecule type" value="Genomic_DNA"/>
</dbReference>
<dbReference type="STRING" id="178355.SAMN04488062_11714"/>
<gene>
    <name evidence="1" type="ORF">SAMN04488062_11714</name>
</gene>
<accession>A0A1G8G3U8</accession>
<organism evidence="1 2">
    <name type="scientific">Flavobacterium omnivorum</name>
    <dbReference type="NCBI Taxonomy" id="178355"/>
    <lineage>
        <taxon>Bacteria</taxon>
        <taxon>Pseudomonadati</taxon>
        <taxon>Bacteroidota</taxon>
        <taxon>Flavobacteriia</taxon>
        <taxon>Flavobacteriales</taxon>
        <taxon>Flavobacteriaceae</taxon>
        <taxon>Flavobacterium</taxon>
    </lineage>
</organism>
<dbReference type="Proteomes" id="UP000199274">
    <property type="component" value="Unassembled WGS sequence"/>
</dbReference>
<reference evidence="2" key="1">
    <citation type="submission" date="2016-10" db="EMBL/GenBank/DDBJ databases">
        <authorList>
            <person name="Varghese N."/>
            <person name="Submissions S."/>
        </authorList>
    </citation>
    <scope>NUCLEOTIDE SEQUENCE [LARGE SCALE GENOMIC DNA]</scope>
    <source>
        <strain evidence="2">CGMCC 1.2747</strain>
    </source>
</reference>
<protein>
    <submittedName>
        <fullName evidence="1">Uncharacterized protein</fullName>
    </submittedName>
</protein>